<dbReference type="Pfam" id="PF08327">
    <property type="entry name" value="AHSA1"/>
    <property type="match status" value="1"/>
</dbReference>
<evidence type="ECO:0000313" key="3">
    <source>
        <dbReference type="EMBL" id="NEE02623.1"/>
    </source>
</evidence>
<comment type="similarity">
    <text evidence="1">Belongs to the AHA1 family.</text>
</comment>
<organism evidence="3 4">
    <name type="scientific">Phytoactinopolyspora halotolerans</name>
    <dbReference type="NCBI Taxonomy" id="1981512"/>
    <lineage>
        <taxon>Bacteria</taxon>
        <taxon>Bacillati</taxon>
        <taxon>Actinomycetota</taxon>
        <taxon>Actinomycetes</taxon>
        <taxon>Jiangellales</taxon>
        <taxon>Jiangellaceae</taxon>
        <taxon>Phytoactinopolyspora</taxon>
    </lineage>
</organism>
<evidence type="ECO:0000259" key="2">
    <source>
        <dbReference type="Pfam" id="PF08327"/>
    </source>
</evidence>
<accession>A0A6L9SC18</accession>
<dbReference type="AlphaFoldDB" id="A0A6L9SC18"/>
<dbReference type="Proteomes" id="UP000475214">
    <property type="component" value="Unassembled WGS sequence"/>
</dbReference>
<dbReference type="InterPro" id="IPR023393">
    <property type="entry name" value="START-like_dom_sf"/>
</dbReference>
<dbReference type="InterPro" id="IPR013538">
    <property type="entry name" value="ASHA1/2-like_C"/>
</dbReference>
<keyword evidence="4" id="KW-1185">Reference proteome</keyword>
<feature type="domain" description="Activator of Hsp90 ATPase homologue 1/2-like C-terminal" evidence="2">
    <location>
        <begin position="22"/>
        <end position="154"/>
    </location>
</feature>
<dbReference type="RefSeq" id="WP_163741377.1">
    <property type="nucleotide sequence ID" value="NZ_JAAGOA010000016.1"/>
</dbReference>
<dbReference type="SUPFAM" id="SSF55961">
    <property type="entry name" value="Bet v1-like"/>
    <property type="match status" value="1"/>
</dbReference>
<dbReference type="CDD" id="cd07826">
    <property type="entry name" value="SRPBCC_CalC_Aha1-like_9"/>
    <property type="match status" value="1"/>
</dbReference>
<dbReference type="EMBL" id="JAAGOA010000016">
    <property type="protein sequence ID" value="NEE02623.1"/>
    <property type="molecule type" value="Genomic_DNA"/>
</dbReference>
<sequence>MSETEIIVEPNRQDIIHKHTFDAPRDLVFRAITEPELVPQWWGPRDLSTEVDVMDARTGGRWRFINRDADGNVYAFSGVFHEVTASERVVQTFEFEGMPGHVALETLTLEEADGKTTYVARTLFQSVEDRDGAVQSGMTEGAQDTMDRLSEVIEKLR</sequence>
<protein>
    <submittedName>
        <fullName evidence="3">SRPBCC family protein</fullName>
    </submittedName>
</protein>
<name>A0A6L9SC18_9ACTN</name>
<dbReference type="Gene3D" id="3.30.530.20">
    <property type="match status" value="1"/>
</dbReference>
<evidence type="ECO:0000313" key="4">
    <source>
        <dbReference type="Proteomes" id="UP000475214"/>
    </source>
</evidence>
<evidence type="ECO:0000256" key="1">
    <source>
        <dbReference type="ARBA" id="ARBA00006817"/>
    </source>
</evidence>
<comment type="caution">
    <text evidence="3">The sequence shown here is derived from an EMBL/GenBank/DDBJ whole genome shotgun (WGS) entry which is preliminary data.</text>
</comment>
<gene>
    <name evidence="3" type="ORF">G1H10_20870</name>
</gene>
<proteinExistence type="inferred from homology"/>
<reference evidence="3 4" key="1">
    <citation type="submission" date="2020-02" db="EMBL/GenBank/DDBJ databases">
        <authorList>
            <person name="Li X.-J."/>
            <person name="Han X.-M."/>
        </authorList>
    </citation>
    <scope>NUCLEOTIDE SEQUENCE [LARGE SCALE GENOMIC DNA]</scope>
    <source>
        <strain evidence="3 4">CCTCC AB 2017055</strain>
    </source>
</reference>